<evidence type="ECO:0000256" key="2">
    <source>
        <dbReference type="SAM" id="MobiDB-lite"/>
    </source>
</evidence>
<evidence type="ECO:0000256" key="1">
    <source>
        <dbReference type="SAM" id="Coils"/>
    </source>
</evidence>
<dbReference type="AlphaFoldDB" id="A0A2N5ZGE2"/>
<accession>A0A2N5ZGE2</accession>
<keyword evidence="1" id="KW-0175">Coiled coil</keyword>
<dbReference type="Proteomes" id="UP000234857">
    <property type="component" value="Unassembled WGS sequence"/>
</dbReference>
<dbReference type="EMBL" id="PKTG01000083">
    <property type="protein sequence ID" value="PLX17767.1"/>
    <property type="molecule type" value="Genomic_DNA"/>
</dbReference>
<comment type="caution">
    <text evidence="3">The sequence shown here is derived from an EMBL/GenBank/DDBJ whole genome shotgun (WGS) entry which is preliminary data.</text>
</comment>
<evidence type="ECO:0000313" key="3">
    <source>
        <dbReference type="EMBL" id="PLX17767.1"/>
    </source>
</evidence>
<proteinExistence type="predicted"/>
<reference evidence="3 4" key="1">
    <citation type="submission" date="2017-11" db="EMBL/GenBank/DDBJ databases">
        <title>Genome-resolved metagenomics identifies genetic mobility, metabolic interactions, and unexpected diversity in perchlorate-reducing communities.</title>
        <authorList>
            <person name="Barnum T.P."/>
            <person name="Figueroa I.A."/>
            <person name="Carlstrom C.I."/>
            <person name="Lucas L.N."/>
            <person name="Engelbrektson A.L."/>
            <person name="Coates J.D."/>
        </authorList>
    </citation>
    <scope>NUCLEOTIDE SEQUENCE [LARGE SCALE GENOMIC DNA]</scope>
    <source>
        <strain evidence="3">BM706</strain>
    </source>
</reference>
<feature type="compositionally biased region" description="Polar residues" evidence="2">
    <location>
        <begin position="191"/>
        <end position="201"/>
    </location>
</feature>
<protein>
    <submittedName>
        <fullName evidence="3">Uncharacterized protein</fullName>
    </submittedName>
</protein>
<name>A0A2N5ZGE2_MUIH1</name>
<gene>
    <name evidence="3" type="ORF">C0601_06980</name>
</gene>
<sequence length="304" mass="35183">MKKLLTLFMTLVFITSVFAGPVFFLPEDYTEVMPMRRSSTSSDIPERLHILLEELAKTDSQIKEKLDQISNLINKNWYLNSEFEKDRNIMLEVLRLVIEDYSNLNDRLSGLELELFNPEELGFDDMYKLLDSTNNNINKAYKELHVGKSGLKAARDAFGKGAMDYEKLSAKMIETIDKVKNAVPYNPQTPPAQTDEPQTPQVPAEEPINYNNLKVNIIRKHVKLNNLDIIKDETYEGHLVLKKSKERLHELDSMNRWLFRQAISGGEGYTFIIVKNAKEDYTIYWWHTADEIADIIDTIGDIFK</sequence>
<feature type="coiled-coil region" evidence="1">
    <location>
        <begin position="55"/>
        <end position="114"/>
    </location>
</feature>
<feature type="region of interest" description="Disordered" evidence="2">
    <location>
        <begin position="183"/>
        <end position="205"/>
    </location>
</feature>
<evidence type="ECO:0000313" key="4">
    <source>
        <dbReference type="Proteomes" id="UP000234857"/>
    </source>
</evidence>
<organism evidence="3 4">
    <name type="scientific">Muiribacterium halophilum</name>
    <dbReference type="NCBI Taxonomy" id="2053465"/>
    <lineage>
        <taxon>Bacteria</taxon>
        <taxon>Candidatus Muiribacteriota</taxon>
        <taxon>Candidatus Muiribacteriia</taxon>
        <taxon>Candidatus Muiribacteriales</taxon>
        <taxon>Candidatus Muiribacteriaceae</taxon>
        <taxon>Candidatus Muiribacterium</taxon>
    </lineage>
</organism>